<keyword evidence="12" id="KW-1133">Transmembrane helix</keyword>
<evidence type="ECO:0000256" key="2">
    <source>
        <dbReference type="ARBA" id="ARBA00022516"/>
    </source>
</evidence>
<evidence type="ECO:0000256" key="8">
    <source>
        <dbReference type="ARBA" id="ARBA00023239"/>
    </source>
</evidence>
<dbReference type="EMBL" id="JBHSCW010000001">
    <property type="protein sequence ID" value="MFC4350087.1"/>
    <property type="molecule type" value="Genomic_DNA"/>
</dbReference>
<dbReference type="PANTHER" id="PTHR35809:SF1">
    <property type="entry name" value="ARCHAETIDYLSERINE DECARBOXYLASE PROENZYME-RELATED"/>
    <property type="match status" value="1"/>
</dbReference>
<comment type="similarity">
    <text evidence="11">Belongs to the phosphatidylserine decarboxylase family. PSD-A subfamily.</text>
</comment>
<organism evidence="13 14">
    <name type="scientific">Fodinicurvata halophila</name>
    <dbReference type="NCBI Taxonomy" id="1419723"/>
    <lineage>
        <taxon>Bacteria</taxon>
        <taxon>Pseudomonadati</taxon>
        <taxon>Pseudomonadota</taxon>
        <taxon>Alphaproteobacteria</taxon>
        <taxon>Rhodospirillales</taxon>
        <taxon>Rhodovibrionaceae</taxon>
        <taxon>Fodinicurvata</taxon>
    </lineage>
</organism>
<keyword evidence="5 11" id="KW-0472">Membrane</keyword>
<evidence type="ECO:0000256" key="4">
    <source>
        <dbReference type="ARBA" id="ARBA00023098"/>
    </source>
</evidence>
<feature type="chain" id="PRO_5044942579" description="Phosphatidylserine decarboxylase beta chain" evidence="11">
    <location>
        <begin position="1"/>
        <end position="191"/>
    </location>
</feature>
<protein>
    <recommendedName>
        <fullName evidence="11">Phosphatidylserine decarboxylase proenzyme</fullName>
        <ecNumber evidence="11">4.1.1.65</ecNumber>
    </recommendedName>
    <component>
        <recommendedName>
            <fullName evidence="11">Phosphatidylserine decarboxylase alpha chain</fullName>
        </recommendedName>
    </component>
    <component>
        <recommendedName>
            <fullName evidence="11">Phosphatidylserine decarboxylase beta chain</fullName>
        </recommendedName>
    </component>
</protein>
<comment type="subcellular location">
    <subcellularLocation>
        <location evidence="11">Cell membrane</location>
        <topology evidence="11">Peripheral membrane protein</topology>
    </subcellularLocation>
</comment>
<comment type="caution">
    <text evidence="13">The sequence shown here is derived from an EMBL/GenBank/DDBJ whole genome shotgun (WGS) entry which is preliminary data.</text>
</comment>
<comment type="subunit">
    <text evidence="11">Heterodimer of a large membrane-associated beta subunit and a small pyruvoyl-containing alpha subunit.</text>
</comment>
<feature type="chain" id="PRO_5044942578" description="Phosphatidylserine decarboxylase alpha chain" evidence="11">
    <location>
        <begin position="192"/>
        <end position="240"/>
    </location>
</feature>
<dbReference type="EC" id="4.1.1.65" evidence="11"/>
<keyword evidence="8 11" id="KW-0456">Lyase</keyword>
<comment type="catalytic activity">
    <reaction evidence="11">
        <text>a 1,2-diacyl-sn-glycero-3-phospho-L-serine + H(+) = a 1,2-diacyl-sn-glycero-3-phosphoethanolamine + CO2</text>
        <dbReference type="Rhea" id="RHEA:20828"/>
        <dbReference type="ChEBI" id="CHEBI:15378"/>
        <dbReference type="ChEBI" id="CHEBI:16526"/>
        <dbReference type="ChEBI" id="CHEBI:57262"/>
        <dbReference type="ChEBI" id="CHEBI:64612"/>
        <dbReference type="EC" id="4.1.1.65"/>
    </reaction>
</comment>
<keyword evidence="12" id="KW-0812">Transmembrane</keyword>
<evidence type="ECO:0000256" key="11">
    <source>
        <dbReference type="HAMAP-Rule" id="MF_00664"/>
    </source>
</evidence>
<evidence type="ECO:0000256" key="1">
    <source>
        <dbReference type="ARBA" id="ARBA00022475"/>
    </source>
</evidence>
<name>A0ABV8UFR1_9PROT</name>
<keyword evidence="3 11" id="KW-0210">Decarboxylase</keyword>
<keyword evidence="4 11" id="KW-0443">Lipid metabolism</keyword>
<keyword evidence="7 11" id="KW-0594">Phospholipid biosynthesis</keyword>
<comment type="cofactor">
    <cofactor evidence="11">
        <name>pyruvate</name>
        <dbReference type="ChEBI" id="CHEBI:15361"/>
    </cofactor>
    <text evidence="11">Binds 1 pyruvoyl group covalently per subunit.</text>
</comment>
<evidence type="ECO:0000256" key="9">
    <source>
        <dbReference type="ARBA" id="ARBA00023264"/>
    </source>
</evidence>
<evidence type="ECO:0000256" key="3">
    <source>
        <dbReference type="ARBA" id="ARBA00022793"/>
    </source>
</evidence>
<feature type="transmembrane region" description="Helical" evidence="12">
    <location>
        <begin position="35"/>
        <end position="55"/>
    </location>
</feature>
<accession>A0ABV8UFR1</accession>
<dbReference type="InterPro" id="IPR003817">
    <property type="entry name" value="PS_Dcarbxylase"/>
</dbReference>
<reference evidence="14" key="1">
    <citation type="journal article" date="2019" name="Int. J. Syst. Evol. Microbiol.">
        <title>The Global Catalogue of Microorganisms (GCM) 10K type strain sequencing project: providing services to taxonomists for standard genome sequencing and annotation.</title>
        <authorList>
            <consortium name="The Broad Institute Genomics Platform"/>
            <consortium name="The Broad Institute Genome Sequencing Center for Infectious Disease"/>
            <person name="Wu L."/>
            <person name="Ma J."/>
        </authorList>
    </citation>
    <scope>NUCLEOTIDE SEQUENCE [LARGE SCALE GENOMIC DNA]</scope>
    <source>
        <strain evidence="14">CECT 8472</strain>
    </source>
</reference>
<comment type="function">
    <text evidence="11">Catalyzes the formation of phosphatidylethanolamine (PtdEtn) from phosphatidylserine (PtdSer).</text>
</comment>
<dbReference type="NCBIfam" id="NF003678">
    <property type="entry name" value="PRK05305.1-2"/>
    <property type="match status" value="1"/>
</dbReference>
<keyword evidence="2 11" id="KW-0444">Lipid biosynthesis</keyword>
<dbReference type="PANTHER" id="PTHR35809">
    <property type="entry name" value="ARCHAETIDYLSERINE DECARBOXYLASE PROENZYME-RELATED"/>
    <property type="match status" value="1"/>
</dbReference>
<feature type="active site" description="Schiff-base intermediate with substrate; via pyruvic acid" evidence="11">
    <location>
        <position position="192"/>
    </location>
</feature>
<dbReference type="HAMAP" id="MF_00664">
    <property type="entry name" value="PS_decarb_PSD_A"/>
    <property type="match status" value="1"/>
</dbReference>
<dbReference type="GO" id="GO:0004609">
    <property type="term" value="F:phosphatidylserine decarboxylase activity"/>
    <property type="evidence" value="ECO:0007669"/>
    <property type="project" value="UniProtKB-EC"/>
</dbReference>
<comment type="pathway">
    <text evidence="11">Phospholipid metabolism; phosphatidylethanolamine biosynthesis; phosphatidylethanolamine from CDP-diacylglycerol: step 2/2.</text>
</comment>
<evidence type="ECO:0000256" key="12">
    <source>
        <dbReference type="SAM" id="Phobius"/>
    </source>
</evidence>
<feature type="site" description="Cleavage (non-hydrolytic); by autocatalysis" evidence="11">
    <location>
        <begin position="191"/>
        <end position="192"/>
    </location>
</feature>
<dbReference type="RefSeq" id="WP_382420195.1">
    <property type="nucleotide sequence ID" value="NZ_JBHSCW010000001.1"/>
</dbReference>
<dbReference type="NCBIfam" id="NF003679">
    <property type="entry name" value="PRK05305.1-3"/>
    <property type="match status" value="1"/>
</dbReference>
<dbReference type="InterPro" id="IPR033175">
    <property type="entry name" value="PSD-A"/>
</dbReference>
<sequence>MTSPRDILKPVLVPIHSAGYPFIAAFAVVTLLLTWLWPPLLVPGGLLTGWCVFFFRDPHRVTPQREGLVISPADGIVLPHAQAAPPPELGLDEAPRTRISIFMNVFDVHVNRSPVSGRVRHIAYHKGRFLNASLDKASQHNERNALCLELPDGREIVVVQIAGLVARRILCDLREGHSLTQGERFGMIRFGSRLDIYLPEGTAPLVTPGQRMIAGESVLADLLPQHYSQEAREGRPGKSL</sequence>
<proteinExistence type="inferred from homology"/>
<evidence type="ECO:0000256" key="10">
    <source>
        <dbReference type="ARBA" id="ARBA00023317"/>
    </source>
</evidence>
<keyword evidence="14" id="KW-1185">Reference proteome</keyword>
<gene>
    <name evidence="11" type="primary">psd</name>
    <name evidence="13" type="ORF">ACFOW6_00885</name>
</gene>
<dbReference type="NCBIfam" id="NF003677">
    <property type="entry name" value="PRK05305.1-1"/>
    <property type="match status" value="1"/>
</dbReference>
<keyword evidence="9 11" id="KW-1208">Phospholipid metabolism</keyword>
<feature type="transmembrane region" description="Helical" evidence="12">
    <location>
        <begin position="7"/>
        <end position="29"/>
    </location>
</feature>
<keyword evidence="6 11" id="KW-0865">Zymogen</keyword>
<evidence type="ECO:0000313" key="14">
    <source>
        <dbReference type="Proteomes" id="UP001595799"/>
    </source>
</evidence>
<dbReference type="Pfam" id="PF02666">
    <property type="entry name" value="PS_Dcarbxylase"/>
    <property type="match status" value="1"/>
</dbReference>
<keyword evidence="10 11" id="KW-0670">Pyruvate</keyword>
<dbReference type="Proteomes" id="UP001595799">
    <property type="component" value="Unassembled WGS sequence"/>
</dbReference>
<evidence type="ECO:0000256" key="5">
    <source>
        <dbReference type="ARBA" id="ARBA00023136"/>
    </source>
</evidence>
<evidence type="ECO:0000313" key="13">
    <source>
        <dbReference type="EMBL" id="MFC4350087.1"/>
    </source>
</evidence>
<comment type="PTM">
    <text evidence="11">Is synthesized initially as an inactive proenzyme. Formation of the active enzyme involves a self-maturation process in which the active site pyruvoyl group is generated from an internal serine residue via an autocatalytic post-translational modification. Two non-identical subunits are generated from the proenzyme in this reaction, and the pyruvate is formed at the N-terminus of the alpha chain, which is derived from the carboxyl end of the proenzyme. The post-translation cleavage follows an unusual pathway, termed non-hydrolytic serinolysis, in which the side chain hydroxyl group of the serine supplies its oxygen atom to form the C-terminus of the beta chain, while the remainder of the serine residue undergoes an oxidative deamination to produce ammonia and the pyruvoyl prosthetic group on the alpha chain.</text>
</comment>
<keyword evidence="1 11" id="KW-1003">Cell membrane</keyword>
<evidence type="ECO:0000256" key="6">
    <source>
        <dbReference type="ARBA" id="ARBA00023145"/>
    </source>
</evidence>
<evidence type="ECO:0000256" key="7">
    <source>
        <dbReference type="ARBA" id="ARBA00023209"/>
    </source>
</evidence>
<feature type="modified residue" description="Pyruvic acid (Ser); by autocatalysis" evidence="11">
    <location>
        <position position="192"/>
    </location>
</feature>